<evidence type="ECO:0000259" key="2">
    <source>
        <dbReference type="Pfam" id="PF12937"/>
    </source>
</evidence>
<name>A0A409W4B8_9AGAR</name>
<proteinExistence type="predicted"/>
<keyword evidence="4" id="KW-1185">Reference proteome</keyword>
<dbReference type="Pfam" id="PF12937">
    <property type="entry name" value="F-box-like"/>
    <property type="match status" value="1"/>
</dbReference>
<dbReference type="EMBL" id="NHYE01005410">
    <property type="protein sequence ID" value="PPQ73342.1"/>
    <property type="molecule type" value="Genomic_DNA"/>
</dbReference>
<dbReference type="InParanoid" id="A0A409W4B8"/>
<feature type="region of interest" description="Disordered" evidence="1">
    <location>
        <begin position="1"/>
        <end position="23"/>
    </location>
</feature>
<evidence type="ECO:0000313" key="3">
    <source>
        <dbReference type="EMBL" id="PPQ73342.1"/>
    </source>
</evidence>
<dbReference type="OrthoDB" id="3357519at2759"/>
<organism evidence="3 4">
    <name type="scientific">Gymnopilus dilepis</name>
    <dbReference type="NCBI Taxonomy" id="231916"/>
    <lineage>
        <taxon>Eukaryota</taxon>
        <taxon>Fungi</taxon>
        <taxon>Dikarya</taxon>
        <taxon>Basidiomycota</taxon>
        <taxon>Agaricomycotina</taxon>
        <taxon>Agaricomycetes</taxon>
        <taxon>Agaricomycetidae</taxon>
        <taxon>Agaricales</taxon>
        <taxon>Agaricineae</taxon>
        <taxon>Hymenogastraceae</taxon>
        <taxon>Gymnopilus</taxon>
    </lineage>
</organism>
<accession>A0A409W4B8</accession>
<dbReference type="Proteomes" id="UP000284706">
    <property type="component" value="Unassembled WGS sequence"/>
</dbReference>
<comment type="caution">
    <text evidence="3">The sequence shown here is derived from an EMBL/GenBank/DDBJ whole genome shotgun (WGS) entry which is preliminary data.</text>
</comment>
<evidence type="ECO:0000313" key="4">
    <source>
        <dbReference type="Proteomes" id="UP000284706"/>
    </source>
</evidence>
<dbReference type="Gene3D" id="1.20.1280.50">
    <property type="match status" value="1"/>
</dbReference>
<evidence type="ECO:0000256" key="1">
    <source>
        <dbReference type="SAM" id="MobiDB-lite"/>
    </source>
</evidence>
<reference evidence="3 4" key="1">
    <citation type="journal article" date="2018" name="Evol. Lett.">
        <title>Horizontal gene cluster transfer increased hallucinogenic mushroom diversity.</title>
        <authorList>
            <person name="Reynolds H.T."/>
            <person name="Vijayakumar V."/>
            <person name="Gluck-Thaler E."/>
            <person name="Korotkin H.B."/>
            <person name="Matheny P.B."/>
            <person name="Slot J.C."/>
        </authorList>
    </citation>
    <scope>NUCLEOTIDE SEQUENCE [LARGE SCALE GENOMIC DNA]</scope>
    <source>
        <strain evidence="3 4">SRW20</strain>
    </source>
</reference>
<feature type="domain" description="F-box" evidence="2">
    <location>
        <begin position="22"/>
        <end position="73"/>
    </location>
</feature>
<dbReference type="AlphaFoldDB" id="A0A409W4B8"/>
<gene>
    <name evidence="3" type="ORF">CVT26_015313</name>
</gene>
<protein>
    <recommendedName>
        <fullName evidence="2">F-box domain-containing protein</fullName>
    </recommendedName>
</protein>
<dbReference type="InterPro" id="IPR001810">
    <property type="entry name" value="F-box_dom"/>
</dbReference>
<sequence length="489" mass="55603">MSTSGIPDDDPRPSSNDTSITDRLPPEILSDIFICYVASHLSQTESPLKLGAICQRWRQIAWTRPDLWATLMFQTSRPGRSVRCIDLAIEWIRRSARLPLSITLEISGFNYVPNPERDRAILDFTHLLDVINAHGDRWHSLNLNLPGVLLSNLNGWAATGSSTFHTLVLRSCDEHPVTFTNIFNITPRVVEFDRIPLRSLGFNWKYITQLKGHFPSTDEIFEVLRKAPALRHCTFRLSEGREWPQGAAPELVHPSIRSLELVSWRSVYPQERFFRHVTLPALDTFILTDIENKFTFPLGDCQRFLSRSTTGIKTLKVVRCGLSPERLYGICSVVPSLENLVIEREMGEQDPPLDPFYAALGTGSPSPLDGYASPPISGPILPLLREFHWLGTGGFPWHLLSGLLASVVERQIISRPMKCIKIHCRRQSRAKPIPFIEPDVLERLSEYKKETNFDFTVELQKGVRDLWAMSEKKAEQRDKGGELRSFLVL</sequence>